<evidence type="ECO:0000256" key="1">
    <source>
        <dbReference type="SAM" id="MobiDB-lite"/>
    </source>
</evidence>
<dbReference type="EMBL" id="JAWDGP010007673">
    <property type="protein sequence ID" value="KAK3709212.1"/>
    <property type="molecule type" value="Genomic_DNA"/>
</dbReference>
<gene>
    <name evidence="2" type="ORF">RRG08_030889</name>
</gene>
<reference evidence="2" key="1">
    <citation type="journal article" date="2023" name="G3 (Bethesda)">
        <title>A reference genome for the long-term kleptoplast-retaining sea slug Elysia crispata morphotype clarki.</title>
        <authorList>
            <person name="Eastman K.E."/>
            <person name="Pendleton A.L."/>
            <person name="Shaikh M.A."/>
            <person name="Suttiyut T."/>
            <person name="Ogas R."/>
            <person name="Tomko P."/>
            <person name="Gavelis G."/>
            <person name="Widhalm J.R."/>
            <person name="Wisecaver J.H."/>
        </authorList>
    </citation>
    <scope>NUCLEOTIDE SEQUENCE</scope>
    <source>
        <strain evidence="2">ECLA1</strain>
    </source>
</reference>
<comment type="caution">
    <text evidence="2">The sequence shown here is derived from an EMBL/GenBank/DDBJ whole genome shotgun (WGS) entry which is preliminary data.</text>
</comment>
<accession>A0AAE1CLG9</accession>
<dbReference type="AlphaFoldDB" id="A0AAE1CLG9"/>
<keyword evidence="3" id="KW-1185">Reference proteome</keyword>
<sequence length="86" mass="9675">MPLSEWTTDKLDQSEANDGDECNGYKYPGISQSERALFPSRRTHPRNSLDRATQRKANHGITAPLITSTPSSRYSQGFNHWPGQLV</sequence>
<evidence type="ECO:0000313" key="2">
    <source>
        <dbReference type="EMBL" id="KAK3709212.1"/>
    </source>
</evidence>
<name>A0AAE1CLG9_9GAST</name>
<dbReference type="Proteomes" id="UP001283361">
    <property type="component" value="Unassembled WGS sequence"/>
</dbReference>
<feature type="compositionally biased region" description="Polar residues" evidence="1">
    <location>
        <begin position="65"/>
        <end position="78"/>
    </location>
</feature>
<protein>
    <submittedName>
        <fullName evidence="2">Uncharacterized protein</fullName>
    </submittedName>
</protein>
<evidence type="ECO:0000313" key="3">
    <source>
        <dbReference type="Proteomes" id="UP001283361"/>
    </source>
</evidence>
<organism evidence="2 3">
    <name type="scientific">Elysia crispata</name>
    <name type="common">lettuce slug</name>
    <dbReference type="NCBI Taxonomy" id="231223"/>
    <lineage>
        <taxon>Eukaryota</taxon>
        <taxon>Metazoa</taxon>
        <taxon>Spiralia</taxon>
        <taxon>Lophotrochozoa</taxon>
        <taxon>Mollusca</taxon>
        <taxon>Gastropoda</taxon>
        <taxon>Heterobranchia</taxon>
        <taxon>Euthyneura</taxon>
        <taxon>Panpulmonata</taxon>
        <taxon>Sacoglossa</taxon>
        <taxon>Placobranchoidea</taxon>
        <taxon>Plakobranchidae</taxon>
        <taxon>Elysia</taxon>
    </lineage>
</organism>
<proteinExistence type="predicted"/>
<feature type="region of interest" description="Disordered" evidence="1">
    <location>
        <begin position="1"/>
        <end position="86"/>
    </location>
</feature>